<evidence type="ECO:0000313" key="3">
    <source>
        <dbReference type="EMBL" id="KAJ7618511.1"/>
    </source>
</evidence>
<keyword evidence="2" id="KW-1133">Transmembrane helix</keyword>
<sequence length="481" mass="55137">MPSLVFPISSLPRSFGGLLFGVLKIFNVDNQPVLVVPEYSTPPPTKTTPIYLPPTRCIPGPSSSPSEFPDTALLGLIAAIIIGFVYIICTRFDASPPETRPPPPPKPKKLRPTSSSSTRDPWSQVIWAYLAIIVFGTPIAHHLYFDKPRLIGDLGTQMMLMVEKAFLKAWDSVESLFSVNIVPHWRQYLKIGFHTFTGHSLGLLPFFIYRRFYGPVVRILQTPAPTWFSLPWIVPVALFASTSKLSWILWFTYCSMVNKHPSLQAMHNWLLRLPSAICSLIGTTHSLDIWMIFGPFSLNIAMLALLTVVLTIHGIPWALRTIHRHQHFIRYILRLETIMVALMTCFWGIYLPVLMFWFQYRHWPTESRRLWQSIYCPEARAETKRMLRALLESNLRFKEERIREFSTHGRELRHELWEAIGVCMETWRTLHLIQKLLIVIPIAILCLQFVVGGTAGVSGVEAEFELPVSMTYTLFLSLFAF</sequence>
<evidence type="ECO:0000313" key="4">
    <source>
        <dbReference type="Proteomes" id="UP001221142"/>
    </source>
</evidence>
<reference evidence="3" key="1">
    <citation type="submission" date="2023-03" db="EMBL/GenBank/DDBJ databases">
        <title>Massive genome expansion in bonnet fungi (Mycena s.s.) driven by repeated elements and novel gene families across ecological guilds.</title>
        <authorList>
            <consortium name="Lawrence Berkeley National Laboratory"/>
            <person name="Harder C.B."/>
            <person name="Miyauchi S."/>
            <person name="Viragh M."/>
            <person name="Kuo A."/>
            <person name="Thoen E."/>
            <person name="Andreopoulos B."/>
            <person name="Lu D."/>
            <person name="Skrede I."/>
            <person name="Drula E."/>
            <person name="Henrissat B."/>
            <person name="Morin E."/>
            <person name="Kohler A."/>
            <person name="Barry K."/>
            <person name="LaButti K."/>
            <person name="Morin E."/>
            <person name="Salamov A."/>
            <person name="Lipzen A."/>
            <person name="Mereny Z."/>
            <person name="Hegedus B."/>
            <person name="Baldrian P."/>
            <person name="Stursova M."/>
            <person name="Weitz H."/>
            <person name="Taylor A."/>
            <person name="Grigoriev I.V."/>
            <person name="Nagy L.G."/>
            <person name="Martin F."/>
            <person name="Kauserud H."/>
        </authorList>
    </citation>
    <scope>NUCLEOTIDE SEQUENCE</scope>
    <source>
        <strain evidence="3">9284</strain>
    </source>
</reference>
<dbReference type="Proteomes" id="UP001221142">
    <property type="component" value="Unassembled WGS sequence"/>
</dbReference>
<keyword evidence="2" id="KW-0472">Membrane</keyword>
<dbReference type="EMBL" id="JARKIF010000019">
    <property type="protein sequence ID" value="KAJ7618511.1"/>
    <property type="molecule type" value="Genomic_DNA"/>
</dbReference>
<keyword evidence="2" id="KW-0812">Transmembrane</keyword>
<feature type="transmembrane region" description="Helical" evidence="2">
    <location>
        <begin position="126"/>
        <end position="145"/>
    </location>
</feature>
<feature type="transmembrane region" description="Helical" evidence="2">
    <location>
        <begin position="299"/>
        <end position="319"/>
    </location>
</feature>
<accession>A0AAD7BED5</accession>
<feature type="region of interest" description="Disordered" evidence="1">
    <location>
        <begin position="96"/>
        <end position="119"/>
    </location>
</feature>
<feature type="transmembrane region" description="Helical" evidence="2">
    <location>
        <begin position="191"/>
        <end position="212"/>
    </location>
</feature>
<proteinExistence type="predicted"/>
<evidence type="ECO:0000256" key="1">
    <source>
        <dbReference type="SAM" id="MobiDB-lite"/>
    </source>
</evidence>
<feature type="transmembrane region" description="Helical" evidence="2">
    <location>
        <begin position="436"/>
        <end position="460"/>
    </location>
</feature>
<feature type="transmembrane region" description="Helical" evidence="2">
    <location>
        <begin position="232"/>
        <end position="257"/>
    </location>
</feature>
<protein>
    <submittedName>
        <fullName evidence="3">Uncharacterized protein</fullName>
    </submittedName>
</protein>
<feature type="transmembrane region" description="Helical" evidence="2">
    <location>
        <begin position="71"/>
        <end position="88"/>
    </location>
</feature>
<evidence type="ECO:0000256" key="2">
    <source>
        <dbReference type="SAM" id="Phobius"/>
    </source>
</evidence>
<organism evidence="3 4">
    <name type="scientific">Roridomyces roridus</name>
    <dbReference type="NCBI Taxonomy" id="1738132"/>
    <lineage>
        <taxon>Eukaryota</taxon>
        <taxon>Fungi</taxon>
        <taxon>Dikarya</taxon>
        <taxon>Basidiomycota</taxon>
        <taxon>Agaricomycotina</taxon>
        <taxon>Agaricomycetes</taxon>
        <taxon>Agaricomycetidae</taxon>
        <taxon>Agaricales</taxon>
        <taxon>Marasmiineae</taxon>
        <taxon>Mycenaceae</taxon>
        <taxon>Roridomyces</taxon>
    </lineage>
</organism>
<keyword evidence="4" id="KW-1185">Reference proteome</keyword>
<feature type="transmembrane region" description="Helical" evidence="2">
    <location>
        <begin position="331"/>
        <end position="358"/>
    </location>
</feature>
<name>A0AAD7BED5_9AGAR</name>
<gene>
    <name evidence="3" type="ORF">FB45DRAFT_1096905</name>
</gene>
<comment type="caution">
    <text evidence="3">The sequence shown here is derived from an EMBL/GenBank/DDBJ whole genome shotgun (WGS) entry which is preliminary data.</text>
</comment>
<dbReference type="AlphaFoldDB" id="A0AAD7BED5"/>